<evidence type="ECO:0000256" key="4">
    <source>
        <dbReference type="ARBA" id="ARBA00022801"/>
    </source>
</evidence>
<dbReference type="EMBL" id="UINC01001072">
    <property type="protein sequence ID" value="SUZ69829.1"/>
    <property type="molecule type" value="Genomic_DNA"/>
</dbReference>
<dbReference type="EC" id="3.1.3.71" evidence="3"/>
<dbReference type="GO" id="GO:0050545">
    <property type="term" value="F:sulfopyruvate decarboxylase activity"/>
    <property type="evidence" value="ECO:0007669"/>
    <property type="project" value="TreeGrafter"/>
</dbReference>
<comment type="catalytic activity">
    <reaction evidence="6">
        <text>(2R)-O-phospho-3-sulfolactate + H2O = (2R)-3-sulfolactate + phosphate</text>
        <dbReference type="Rhea" id="RHEA:23416"/>
        <dbReference type="ChEBI" id="CHEBI:15377"/>
        <dbReference type="ChEBI" id="CHEBI:15597"/>
        <dbReference type="ChEBI" id="CHEBI:43474"/>
        <dbReference type="ChEBI" id="CHEBI:58738"/>
        <dbReference type="EC" id="3.1.3.71"/>
    </reaction>
</comment>
<accession>A0A381PV60</accession>
<evidence type="ECO:0000256" key="1">
    <source>
        <dbReference type="ARBA" id="ARBA00001946"/>
    </source>
</evidence>
<organism evidence="7">
    <name type="scientific">marine metagenome</name>
    <dbReference type="NCBI Taxonomy" id="408172"/>
    <lineage>
        <taxon>unclassified sequences</taxon>
        <taxon>metagenomes</taxon>
        <taxon>ecological metagenomes</taxon>
    </lineage>
</organism>
<keyword evidence="4" id="KW-0378">Hydrolase</keyword>
<name>A0A381PV60_9ZZZZ</name>
<dbReference type="PANTHER" id="PTHR37311:SF1">
    <property type="entry name" value="2-PHOSPHOSULFOLACTATE PHOSPHATASE-RELATED"/>
    <property type="match status" value="1"/>
</dbReference>
<evidence type="ECO:0000256" key="2">
    <source>
        <dbReference type="ARBA" id="ARBA00009997"/>
    </source>
</evidence>
<dbReference type="InterPro" id="IPR005238">
    <property type="entry name" value="ComB-like"/>
</dbReference>
<dbReference type="GO" id="GO:0000287">
    <property type="term" value="F:magnesium ion binding"/>
    <property type="evidence" value="ECO:0007669"/>
    <property type="project" value="InterPro"/>
</dbReference>
<dbReference type="AlphaFoldDB" id="A0A381PV60"/>
<dbReference type="SUPFAM" id="SSF142823">
    <property type="entry name" value="ComB-like"/>
    <property type="match status" value="1"/>
</dbReference>
<evidence type="ECO:0000256" key="5">
    <source>
        <dbReference type="ARBA" id="ARBA00022842"/>
    </source>
</evidence>
<dbReference type="Pfam" id="PF04029">
    <property type="entry name" value="2-ph_phosp"/>
    <property type="match status" value="1"/>
</dbReference>
<dbReference type="PANTHER" id="PTHR37311">
    <property type="entry name" value="2-PHOSPHOSULFOLACTATE PHOSPHATASE-RELATED"/>
    <property type="match status" value="1"/>
</dbReference>
<reference evidence="7" key="1">
    <citation type="submission" date="2018-05" db="EMBL/GenBank/DDBJ databases">
        <authorList>
            <person name="Lanie J.A."/>
            <person name="Ng W.-L."/>
            <person name="Kazmierczak K.M."/>
            <person name="Andrzejewski T.M."/>
            <person name="Davidsen T.M."/>
            <person name="Wayne K.J."/>
            <person name="Tettelin H."/>
            <person name="Glass J.I."/>
            <person name="Rusch D."/>
            <person name="Podicherti R."/>
            <person name="Tsui H.-C.T."/>
            <person name="Winkler M.E."/>
        </authorList>
    </citation>
    <scope>NUCLEOTIDE SEQUENCE</scope>
</reference>
<dbReference type="GO" id="GO:0050532">
    <property type="term" value="F:2-phosphosulfolactate phosphatase activity"/>
    <property type="evidence" value="ECO:0007669"/>
    <property type="project" value="UniProtKB-EC"/>
</dbReference>
<dbReference type="InterPro" id="IPR036702">
    <property type="entry name" value="ComB-like_sf"/>
</dbReference>
<keyword evidence="5" id="KW-0460">Magnesium</keyword>
<dbReference type="Gene3D" id="3.90.1560.10">
    <property type="entry name" value="ComB-like"/>
    <property type="match status" value="1"/>
</dbReference>
<evidence type="ECO:0000313" key="7">
    <source>
        <dbReference type="EMBL" id="SUZ69829.1"/>
    </source>
</evidence>
<protein>
    <recommendedName>
        <fullName evidence="3">2-phosphosulfolactate phosphatase</fullName>
        <ecNumber evidence="3">3.1.3.71</ecNumber>
    </recommendedName>
</protein>
<sequence length="198" mass="22154">MTLFSKGATSIIPIETLDECKEYKNKGYVIMGERMGKKVKGFDFGNSPSKILEKKFKNKKIAIATSNGTKTILKTRKSKITLIGSFLNLKSIVNYLDKQNDDILLLCSGWQGSINLEDTLCAGAIISSISNHTSESDSTIIAKNLYESNKDDIFNIIKKSSHAKRLSSNDNLIDIKFCSQIDKYDLIPYLDNDKLKLL</sequence>
<proteinExistence type="inferred from homology"/>
<evidence type="ECO:0000256" key="6">
    <source>
        <dbReference type="ARBA" id="ARBA00033711"/>
    </source>
</evidence>
<comment type="similarity">
    <text evidence="2">Belongs to the ComB family.</text>
</comment>
<comment type="cofactor">
    <cofactor evidence="1">
        <name>Mg(2+)</name>
        <dbReference type="ChEBI" id="CHEBI:18420"/>
    </cofactor>
</comment>
<evidence type="ECO:0000256" key="3">
    <source>
        <dbReference type="ARBA" id="ARBA00012953"/>
    </source>
</evidence>
<gene>
    <name evidence="7" type="ORF">METZ01_LOCUS22683</name>
</gene>